<protein>
    <recommendedName>
        <fullName evidence="8">RING-type domain-containing protein</fullName>
    </recommendedName>
</protein>
<accession>A0A8S1RFB1</accession>
<sequence>MQICIICTSETNFSTKCGCHFCLECLINWFEEKNRDKAIKIIQCPNQDCPFSYSRDEILSYCSLQPYERMIQEILVKEYLKNEDVRPCPNGKCKYYGYIELQNKCDDELECQECGMKWRDFALASYTYQIEYMIQNIFGIIREFCYCFITANECPNCGVLIQRNGGCKHMTCKVCAHQFCWLCKQQWGRHKETQCFSQFVLSIGLLLTFPVNILYQFGVFYYLLYLLYPLLWIFELFTMNVLIIGTLSGLFGVCKSIYDLQNRRRFYENLLILGGCIILLTLEYFILQFSTNYLDITLGKSIIGFGLEILIIILVFSYFTRIGFRWILIPIIGILLCYQWGLNGLSLLIWQFPVIFGSRNLMSQIYFNFIAIGLLVLFNIFSLQEIFVQTKFYLLLGSTLFQFKRNAEKNHLVFVGILAISYIYDIIFS</sequence>
<feature type="transmembrane region" description="Helical" evidence="7">
    <location>
        <begin position="298"/>
        <end position="319"/>
    </location>
</feature>
<keyword evidence="10" id="KW-1185">Reference proteome</keyword>
<evidence type="ECO:0000256" key="2">
    <source>
        <dbReference type="ARBA" id="ARBA00022723"/>
    </source>
</evidence>
<dbReference type="PANTHER" id="PTHR11685">
    <property type="entry name" value="RBR FAMILY RING FINGER AND IBR DOMAIN-CONTAINING"/>
    <property type="match status" value="1"/>
</dbReference>
<feature type="transmembrane region" description="Helical" evidence="7">
    <location>
        <begin position="199"/>
        <end position="224"/>
    </location>
</feature>
<evidence type="ECO:0000259" key="8">
    <source>
        <dbReference type="PROSITE" id="PS51873"/>
    </source>
</evidence>
<evidence type="ECO:0000256" key="3">
    <source>
        <dbReference type="ARBA" id="ARBA00022737"/>
    </source>
</evidence>
<dbReference type="AlphaFoldDB" id="A0A8S1RFB1"/>
<keyword evidence="1" id="KW-0808">Transferase</keyword>
<dbReference type="Proteomes" id="UP000692954">
    <property type="component" value="Unassembled WGS sequence"/>
</dbReference>
<proteinExistence type="predicted"/>
<evidence type="ECO:0000256" key="5">
    <source>
        <dbReference type="ARBA" id="ARBA00022786"/>
    </source>
</evidence>
<keyword evidence="5" id="KW-0833">Ubl conjugation pathway</keyword>
<feature type="transmembrane region" description="Helical" evidence="7">
    <location>
        <begin position="326"/>
        <end position="353"/>
    </location>
</feature>
<dbReference type="GO" id="GO:0016567">
    <property type="term" value="P:protein ubiquitination"/>
    <property type="evidence" value="ECO:0007669"/>
    <property type="project" value="InterPro"/>
</dbReference>
<keyword evidence="7" id="KW-0472">Membrane</keyword>
<evidence type="ECO:0000256" key="7">
    <source>
        <dbReference type="SAM" id="Phobius"/>
    </source>
</evidence>
<feature type="transmembrane region" description="Helical" evidence="7">
    <location>
        <begin position="266"/>
        <end position="286"/>
    </location>
</feature>
<dbReference type="EMBL" id="CAJJDN010000164">
    <property type="protein sequence ID" value="CAD8125992.1"/>
    <property type="molecule type" value="Genomic_DNA"/>
</dbReference>
<keyword evidence="7" id="KW-0812">Transmembrane</keyword>
<reference evidence="9" key="1">
    <citation type="submission" date="2021-01" db="EMBL/GenBank/DDBJ databases">
        <authorList>
            <consortium name="Genoscope - CEA"/>
            <person name="William W."/>
        </authorList>
    </citation>
    <scope>NUCLEOTIDE SEQUENCE</scope>
</reference>
<dbReference type="PROSITE" id="PS51873">
    <property type="entry name" value="TRIAD"/>
    <property type="match status" value="1"/>
</dbReference>
<evidence type="ECO:0000256" key="6">
    <source>
        <dbReference type="ARBA" id="ARBA00022833"/>
    </source>
</evidence>
<feature type="domain" description="RING-type" evidence="8">
    <location>
        <begin position="1"/>
        <end position="201"/>
    </location>
</feature>
<dbReference type="GO" id="GO:0008270">
    <property type="term" value="F:zinc ion binding"/>
    <property type="evidence" value="ECO:0007669"/>
    <property type="project" value="UniProtKB-KW"/>
</dbReference>
<organism evidence="9 10">
    <name type="scientific">Paramecium sonneborni</name>
    <dbReference type="NCBI Taxonomy" id="65129"/>
    <lineage>
        <taxon>Eukaryota</taxon>
        <taxon>Sar</taxon>
        <taxon>Alveolata</taxon>
        <taxon>Ciliophora</taxon>
        <taxon>Intramacronucleata</taxon>
        <taxon>Oligohymenophorea</taxon>
        <taxon>Peniculida</taxon>
        <taxon>Parameciidae</taxon>
        <taxon>Paramecium</taxon>
    </lineage>
</organism>
<dbReference type="InterPro" id="IPR031127">
    <property type="entry name" value="E3_UB_ligase_RBR"/>
</dbReference>
<feature type="transmembrane region" description="Helical" evidence="7">
    <location>
        <begin position="365"/>
        <end position="388"/>
    </location>
</feature>
<dbReference type="OrthoDB" id="309475at2759"/>
<evidence type="ECO:0000313" key="9">
    <source>
        <dbReference type="EMBL" id="CAD8125992.1"/>
    </source>
</evidence>
<keyword evidence="3" id="KW-0677">Repeat</keyword>
<keyword evidence="2" id="KW-0479">Metal-binding</keyword>
<dbReference type="CDD" id="cd20336">
    <property type="entry name" value="Rcat_RBR"/>
    <property type="match status" value="1"/>
</dbReference>
<dbReference type="InterPro" id="IPR044066">
    <property type="entry name" value="TRIAD_supradom"/>
</dbReference>
<comment type="caution">
    <text evidence="9">The sequence shown here is derived from an EMBL/GenBank/DDBJ whole genome shotgun (WGS) entry which is preliminary data.</text>
</comment>
<evidence type="ECO:0000313" key="10">
    <source>
        <dbReference type="Proteomes" id="UP000692954"/>
    </source>
</evidence>
<feature type="transmembrane region" description="Helical" evidence="7">
    <location>
        <begin position="409"/>
        <end position="427"/>
    </location>
</feature>
<keyword evidence="4" id="KW-0863">Zinc-finger</keyword>
<name>A0A8S1RFB1_9CILI</name>
<keyword evidence="7" id="KW-1133">Transmembrane helix</keyword>
<evidence type="ECO:0000256" key="1">
    <source>
        <dbReference type="ARBA" id="ARBA00022679"/>
    </source>
</evidence>
<feature type="transmembrane region" description="Helical" evidence="7">
    <location>
        <begin position="230"/>
        <end position="254"/>
    </location>
</feature>
<gene>
    <name evidence="9" type="ORF">PSON_ATCC_30995.1.T1640014</name>
</gene>
<dbReference type="Pfam" id="PF22191">
    <property type="entry name" value="IBR_1"/>
    <property type="match status" value="1"/>
</dbReference>
<keyword evidence="6" id="KW-0862">Zinc</keyword>
<evidence type="ECO:0000256" key="4">
    <source>
        <dbReference type="ARBA" id="ARBA00022771"/>
    </source>
</evidence>
<dbReference type="GO" id="GO:0004842">
    <property type="term" value="F:ubiquitin-protein transferase activity"/>
    <property type="evidence" value="ECO:0007669"/>
    <property type="project" value="InterPro"/>
</dbReference>